<dbReference type="RefSeq" id="WP_183567886.1">
    <property type="nucleotide sequence ID" value="NZ_JACHOP010000005.1"/>
</dbReference>
<dbReference type="Proteomes" id="UP000583454">
    <property type="component" value="Unassembled WGS sequence"/>
</dbReference>
<evidence type="ECO:0000313" key="2">
    <source>
        <dbReference type="Proteomes" id="UP000583454"/>
    </source>
</evidence>
<reference evidence="1 2" key="1">
    <citation type="submission" date="2020-08" db="EMBL/GenBank/DDBJ databases">
        <title>Genomic Encyclopedia of Type Strains, Phase IV (KMG-IV): sequencing the most valuable type-strain genomes for metagenomic binning, comparative biology and taxonomic classification.</title>
        <authorList>
            <person name="Goeker M."/>
        </authorList>
    </citation>
    <scope>NUCLEOTIDE SEQUENCE [LARGE SCALE GENOMIC DNA]</scope>
    <source>
        <strain evidence="1 2">DSM 2163</strain>
    </source>
</reference>
<keyword evidence="2" id="KW-1185">Reference proteome</keyword>
<dbReference type="AlphaFoldDB" id="A0A840ZIR3"/>
<evidence type="ECO:0000313" key="1">
    <source>
        <dbReference type="EMBL" id="MBB5757028.1"/>
    </source>
</evidence>
<accession>A0A840ZIR3</accession>
<proteinExistence type="predicted"/>
<gene>
    <name evidence="1" type="ORF">HNR00_001736</name>
</gene>
<protein>
    <submittedName>
        <fullName evidence="1">Uncharacterized protein</fullName>
    </submittedName>
</protein>
<name>A0A840ZIR3_9HYPH</name>
<organism evidence="1 2">
    <name type="scientific">Methylorubrum rhodinum</name>
    <dbReference type="NCBI Taxonomy" id="29428"/>
    <lineage>
        <taxon>Bacteria</taxon>
        <taxon>Pseudomonadati</taxon>
        <taxon>Pseudomonadota</taxon>
        <taxon>Alphaproteobacteria</taxon>
        <taxon>Hyphomicrobiales</taxon>
        <taxon>Methylobacteriaceae</taxon>
        <taxon>Methylorubrum</taxon>
    </lineage>
</organism>
<sequence length="273" mass="31263">MWNADQLALLREAGIAGNSISAGLAAIRKANYATPGLYGHAFFSFSVGLERMLKLIYIMSYLIENNQYPTDKHLRDLGHNIKVLFDKSKNIQIKYGAPTGESSVDAGSIEMHIVDFMSRFAQGSRYYNLDLLVSSKKATSSVDPIKDWFESVGIPILQIHLTPKREYKIRRNASIIHEMTNHMSIVNHTAEDGTPLTDVFSASYQTGVTEIIRKYGTFYAARLCRYLYYTLWHMRHECHNNKQAVPFLDQLFFPFMNDDAYLLSRRTFPPRSQ</sequence>
<dbReference type="EMBL" id="JACHOP010000005">
    <property type="protein sequence ID" value="MBB5757028.1"/>
    <property type="molecule type" value="Genomic_DNA"/>
</dbReference>
<comment type="caution">
    <text evidence="1">The sequence shown here is derived from an EMBL/GenBank/DDBJ whole genome shotgun (WGS) entry which is preliminary data.</text>
</comment>